<dbReference type="InterPro" id="IPR001574">
    <property type="entry name" value="Ribosome_inactivat_prot"/>
</dbReference>
<reference evidence="3" key="1">
    <citation type="journal article" date="2012" name="Nature">
        <title>A physical, genetic and functional sequence assembly of the barley genome.</title>
        <authorList>
            <consortium name="The International Barley Genome Sequencing Consortium"/>
            <person name="Mayer K.F."/>
            <person name="Waugh R."/>
            <person name="Brown J.W."/>
            <person name="Schulman A."/>
            <person name="Langridge P."/>
            <person name="Platzer M."/>
            <person name="Fincher G.B."/>
            <person name="Muehlbauer G.J."/>
            <person name="Sato K."/>
            <person name="Close T.J."/>
            <person name="Wise R.P."/>
            <person name="Stein N."/>
        </authorList>
    </citation>
    <scope>NUCLEOTIDE SEQUENCE [LARGE SCALE GENOMIC DNA]</scope>
    <source>
        <strain evidence="3">cv. Morex</strain>
    </source>
</reference>
<protein>
    <recommendedName>
        <fullName evidence="1">rRNA N-glycosylase</fullName>
        <ecNumber evidence="1">3.2.2.22</ecNumber>
    </recommendedName>
</protein>
<comment type="similarity">
    <text evidence="1">Belongs to the ribosome-inactivating protein family.</text>
</comment>
<evidence type="ECO:0000256" key="1">
    <source>
        <dbReference type="RuleBase" id="RU004915"/>
    </source>
</evidence>
<dbReference type="PANTHER" id="PTHR33453">
    <property type="match status" value="1"/>
</dbReference>
<dbReference type="InterPro" id="IPR036041">
    <property type="entry name" value="Ribosome-inact_prot_sf"/>
</dbReference>
<dbReference type="SUPFAM" id="SSF56371">
    <property type="entry name" value="Ribosome inactivating proteins (RIP)"/>
    <property type="match status" value="1"/>
</dbReference>
<accession>M0VIW3</accession>
<dbReference type="AlphaFoldDB" id="M0VIW3"/>
<dbReference type="EC" id="3.2.2.22" evidence="1"/>
<keyword evidence="3" id="KW-1185">Reference proteome</keyword>
<dbReference type="EnsemblPlants" id="HORVU.MOREX.r3.4HG0349720.1">
    <property type="protein sequence ID" value="HORVU.MOREX.r3.4HG0349720.1.CDS1"/>
    <property type="gene ID" value="HORVU.MOREX.r3.4HG0349720"/>
</dbReference>
<keyword evidence="1" id="KW-0378">Hydrolase</keyword>
<comment type="catalytic activity">
    <reaction evidence="1">
        <text>Endohydrolysis of the N-glycosidic bond at one specific adenosine on the 28S rRNA.</text>
        <dbReference type="EC" id="3.2.2.22"/>
    </reaction>
</comment>
<reference evidence="2" key="3">
    <citation type="submission" date="2022-01" db="UniProtKB">
        <authorList>
            <consortium name="EnsemblPlants"/>
        </authorList>
    </citation>
    <scope>IDENTIFICATION</scope>
    <source>
        <strain evidence="2">subsp. vulgare</strain>
    </source>
</reference>
<dbReference type="SMR" id="M0VIW3"/>
<keyword evidence="1" id="KW-0800">Toxin</keyword>
<organism evidence="2 3">
    <name type="scientific">Hordeum vulgare subsp. vulgare</name>
    <name type="common">Domesticated barley</name>
    <dbReference type="NCBI Taxonomy" id="112509"/>
    <lineage>
        <taxon>Eukaryota</taxon>
        <taxon>Viridiplantae</taxon>
        <taxon>Streptophyta</taxon>
        <taxon>Embryophyta</taxon>
        <taxon>Tracheophyta</taxon>
        <taxon>Spermatophyta</taxon>
        <taxon>Magnoliopsida</taxon>
        <taxon>Liliopsida</taxon>
        <taxon>Poales</taxon>
        <taxon>Poaceae</taxon>
        <taxon>BOP clade</taxon>
        <taxon>Pooideae</taxon>
        <taxon>Triticodae</taxon>
        <taxon>Triticeae</taxon>
        <taxon>Hordeinae</taxon>
        <taxon>Hordeum</taxon>
    </lineage>
</organism>
<dbReference type="GO" id="GO:0030598">
    <property type="term" value="F:rRNA N-glycosylase activity"/>
    <property type="evidence" value="ECO:0007669"/>
    <property type="project" value="UniProtKB-EC"/>
</dbReference>
<sequence length="334" mass="37523">MKNLREQLTFARHERLDRPLLAKFRPDNPARWMHVKLVSDNHEATLAIRDDTVYLIGFQARNGTWYEFSSSKPSLHLPPQKKESSLHLIEGSTFLDCGVTYGDLLGGAMNLVNMRLGHLQVNLGKLFAIEAVRLLSEYSGGGLTDNHKKALAGLILIICESARMISHFDTVINGWPRAGGKSISRQQVHYVWNWGNMSRFLTGRSRSLQDEERLRQSCGITTEELALGIVHLLLNSPQPPYPTAAGQAATAGRLWRRRAFGPWESPADTTVYCEPRRTRPPAAAKVVICEPWRTRPPPAAEAEAIVWDWAPWPTPGGGVFRACQLPCSRHHRRL</sequence>
<dbReference type="GO" id="GO:0006952">
    <property type="term" value="P:defense response"/>
    <property type="evidence" value="ECO:0007669"/>
    <property type="project" value="UniProtKB-KW"/>
</dbReference>
<dbReference type="Gramene" id="HORVU.MOREX.r3.4HG0349720.1">
    <property type="protein sequence ID" value="HORVU.MOREX.r3.4HG0349720.1.CDS1"/>
    <property type="gene ID" value="HORVU.MOREX.r3.4HG0349720"/>
</dbReference>
<dbReference type="Proteomes" id="UP000011116">
    <property type="component" value="Chromosome 4H"/>
</dbReference>
<dbReference type="GO" id="GO:0017148">
    <property type="term" value="P:negative regulation of translation"/>
    <property type="evidence" value="ECO:0007669"/>
    <property type="project" value="UniProtKB-KW"/>
</dbReference>
<dbReference type="Gene3D" id="3.40.420.10">
    <property type="entry name" value="Ricin (A subunit), domain 1"/>
    <property type="match status" value="1"/>
</dbReference>
<evidence type="ECO:0000313" key="3">
    <source>
        <dbReference type="Proteomes" id="UP000011116"/>
    </source>
</evidence>
<keyword evidence="1" id="KW-0652">Protein synthesis inhibitor</keyword>
<dbReference type="Pfam" id="PF00161">
    <property type="entry name" value="RIP"/>
    <property type="match status" value="1"/>
</dbReference>
<proteinExistence type="inferred from homology"/>
<reference evidence="2" key="2">
    <citation type="submission" date="2020-10" db="EMBL/GenBank/DDBJ databases">
        <authorList>
            <person name="Scholz U."/>
            <person name="Mascher M."/>
            <person name="Fiebig A."/>
        </authorList>
    </citation>
    <scope>NUCLEOTIDE SEQUENCE [LARGE SCALE GENOMIC DNA]</scope>
    <source>
        <strain evidence="2">cv. Morex</strain>
    </source>
</reference>
<dbReference type="InterPro" id="IPR016138">
    <property type="entry name" value="Ribosome_inactivat_prot_sub1"/>
</dbReference>
<name>M0VIW3_HORVV</name>
<dbReference type="GO" id="GO:0090729">
    <property type="term" value="F:toxin activity"/>
    <property type="evidence" value="ECO:0007669"/>
    <property type="project" value="UniProtKB-KW"/>
</dbReference>
<keyword evidence="1" id="KW-0611">Plant defense</keyword>
<dbReference type="PANTHER" id="PTHR33453:SF40">
    <property type="entry name" value="RRNA N-GLYCOSYLASE"/>
    <property type="match status" value="1"/>
</dbReference>
<evidence type="ECO:0000313" key="2">
    <source>
        <dbReference type="EnsemblPlants" id="HORVU.MOREX.r3.4HG0349720.1.CDS1"/>
    </source>
</evidence>